<dbReference type="Pfam" id="PF00877">
    <property type="entry name" value="NLPC_P60"/>
    <property type="match status" value="1"/>
</dbReference>
<feature type="chain" id="PRO_5002315928" evidence="6">
    <location>
        <begin position="26"/>
        <end position="334"/>
    </location>
</feature>
<organism evidence="9 10">
    <name type="scientific">Mesobacillus subterraneus</name>
    <dbReference type="NCBI Taxonomy" id="285983"/>
    <lineage>
        <taxon>Bacteria</taxon>
        <taxon>Bacillati</taxon>
        <taxon>Bacillota</taxon>
        <taxon>Bacilli</taxon>
        <taxon>Bacillales</taxon>
        <taxon>Bacillaceae</taxon>
        <taxon>Mesobacillus</taxon>
    </lineage>
</organism>
<dbReference type="PATRIC" id="fig|285983.3.peg.2705"/>
<evidence type="ECO:0000313" key="10">
    <source>
        <dbReference type="Proteomes" id="UP000032512"/>
    </source>
</evidence>
<feature type="signal peptide" evidence="6">
    <location>
        <begin position="1"/>
        <end position="25"/>
    </location>
</feature>
<feature type="domain" description="SLH" evidence="7">
    <location>
        <begin position="279"/>
        <end position="334"/>
    </location>
</feature>
<comment type="caution">
    <text evidence="9">The sequence shown here is derived from an EMBL/GenBank/DDBJ whole genome shotgun (WGS) entry which is preliminary data.</text>
</comment>
<dbReference type="PROSITE" id="PS51272">
    <property type="entry name" value="SLH"/>
    <property type="match status" value="3"/>
</dbReference>
<sequence length="334" mass="36240">MKKLVTKLILAALILSIIPFQTAKAATTQIDKVVDIAHQYLGVPYRYGGTTPNGFDCSGYIGYVYDQIGVDMPRVSADQYNVGKAVSKSNLQPGDLVFFEKTYDKAGITHSGIYIGDNKFLSATTSKGIKIDSLNSSYWGPKFYGAKRVLQEVNLQPGEYQDVPQDHLAYEAVRTLSNQNVIKGINNTTFAPEQPVTRGQAAAIINRVLKLKPASLNGFKDVSANYQFAADIAAIKEAGVISGFSDGTFRPNNNLTKAEMAKIVQKAFKLTDHGIQAASAPYSDVAPGYWAYDAILTMHKIDTTKIFSGSAYGSSLKATRATFAASIYNSINAR</sequence>
<feature type="domain" description="NlpC/P60" evidence="8">
    <location>
        <begin position="27"/>
        <end position="150"/>
    </location>
</feature>
<evidence type="ECO:0000313" key="9">
    <source>
        <dbReference type="EMBL" id="KIY23881.1"/>
    </source>
</evidence>
<dbReference type="GO" id="GO:0008234">
    <property type="term" value="F:cysteine-type peptidase activity"/>
    <property type="evidence" value="ECO:0007669"/>
    <property type="project" value="UniProtKB-KW"/>
</dbReference>
<evidence type="ECO:0000259" key="7">
    <source>
        <dbReference type="PROSITE" id="PS51272"/>
    </source>
</evidence>
<accession>A0A0D6ZFM5</accession>
<dbReference type="InterPro" id="IPR051202">
    <property type="entry name" value="Peptidase_C40"/>
</dbReference>
<reference evidence="9 10" key="1">
    <citation type="submission" date="2015-01" db="EMBL/GenBank/DDBJ databases">
        <title>Draft genome sequences of the supercritical CO2 tolerant bacteria Bacillus subterraneus MITOT1 and Bacillus cereus MIT0214.</title>
        <authorList>
            <person name="Peet K.C."/>
            <person name="Thompson J.R."/>
        </authorList>
    </citation>
    <scope>NUCLEOTIDE SEQUENCE [LARGE SCALE GENOMIC DNA]</scope>
    <source>
        <strain evidence="9 10">MITOT1</strain>
    </source>
</reference>
<keyword evidence="10" id="KW-1185">Reference proteome</keyword>
<dbReference type="EMBL" id="JXIQ01000002">
    <property type="protein sequence ID" value="KIY23881.1"/>
    <property type="molecule type" value="Genomic_DNA"/>
</dbReference>
<protein>
    <submittedName>
        <fullName evidence="9">Uncharacterized protein</fullName>
    </submittedName>
</protein>
<evidence type="ECO:0000256" key="5">
    <source>
        <dbReference type="ARBA" id="ARBA00022807"/>
    </source>
</evidence>
<dbReference type="PROSITE" id="PS51935">
    <property type="entry name" value="NLPC_P60"/>
    <property type="match status" value="1"/>
</dbReference>
<evidence type="ECO:0000256" key="1">
    <source>
        <dbReference type="ARBA" id="ARBA00007074"/>
    </source>
</evidence>
<keyword evidence="2" id="KW-0645">Protease</keyword>
<dbReference type="InterPro" id="IPR000064">
    <property type="entry name" value="NLP_P60_dom"/>
</dbReference>
<keyword evidence="3 6" id="KW-0732">Signal</keyword>
<dbReference type="AlphaFoldDB" id="A0A0D6ZFM5"/>
<dbReference type="InterPro" id="IPR038765">
    <property type="entry name" value="Papain-like_cys_pep_sf"/>
</dbReference>
<dbReference type="Gene3D" id="3.90.1720.10">
    <property type="entry name" value="endopeptidase domain like (from Nostoc punctiforme)"/>
    <property type="match status" value="1"/>
</dbReference>
<comment type="similarity">
    <text evidence="1">Belongs to the peptidase C40 family.</text>
</comment>
<dbReference type="RefSeq" id="WP_052806886.1">
    <property type="nucleotide sequence ID" value="NZ_JXIQ01000002.1"/>
</dbReference>
<dbReference type="InterPro" id="IPR001119">
    <property type="entry name" value="SLH_dom"/>
</dbReference>
<evidence type="ECO:0000259" key="8">
    <source>
        <dbReference type="PROSITE" id="PS51935"/>
    </source>
</evidence>
<keyword evidence="4" id="KW-0378">Hydrolase</keyword>
<dbReference type="PANTHER" id="PTHR47053:SF1">
    <property type="entry name" value="MUREIN DD-ENDOPEPTIDASE MEPH-RELATED"/>
    <property type="match status" value="1"/>
</dbReference>
<feature type="domain" description="SLH" evidence="7">
    <location>
        <begin position="156"/>
        <end position="214"/>
    </location>
</feature>
<name>A0A0D6ZFM5_9BACI</name>
<dbReference type="Proteomes" id="UP000032512">
    <property type="component" value="Unassembled WGS sequence"/>
</dbReference>
<evidence type="ECO:0000256" key="4">
    <source>
        <dbReference type="ARBA" id="ARBA00022801"/>
    </source>
</evidence>
<evidence type="ECO:0000256" key="3">
    <source>
        <dbReference type="ARBA" id="ARBA00022729"/>
    </source>
</evidence>
<proteinExistence type="inferred from homology"/>
<gene>
    <name evidence="9" type="ORF">UB32_00330</name>
</gene>
<keyword evidence="5" id="KW-0788">Thiol protease</keyword>
<dbReference type="GO" id="GO:0006508">
    <property type="term" value="P:proteolysis"/>
    <property type="evidence" value="ECO:0007669"/>
    <property type="project" value="UniProtKB-KW"/>
</dbReference>
<evidence type="ECO:0000256" key="6">
    <source>
        <dbReference type="SAM" id="SignalP"/>
    </source>
</evidence>
<feature type="domain" description="SLH" evidence="7">
    <location>
        <begin position="215"/>
        <end position="278"/>
    </location>
</feature>
<evidence type="ECO:0000256" key="2">
    <source>
        <dbReference type="ARBA" id="ARBA00022670"/>
    </source>
</evidence>
<dbReference type="OrthoDB" id="9813368at2"/>
<dbReference type="Pfam" id="PF00395">
    <property type="entry name" value="SLH"/>
    <property type="match status" value="2"/>
</dbReference>
<dbReference type="PANTHER" id="PTHR47053">
    <property type="entry name" value="MUREIN DD-ENDOPEPTIDASE MEPH-RELATED"/>
    <property type="match status" value="1"/>
</dbReference>
<dbReference type="SUPFAM" id="SSF54001">
    <property type="entry name" value="Cysteine proteinases"/>
    <property type="match status" value="1"/>
</dbReference>